<comment type="caution">
    <text evidence="1">The sequence shown here is derived from an EMBL/GenBank/DDBJ whole genome shotgun (WGS) entry which is preliminary data.</text>
</comment>
<reference evidence="1 2" key="1">
    <citation type="journal article" date="2021" name="Nat. Plants">
        <title>The Taxus genome provides insights into paclitaxel biosynthesis.</title>
        <authorList>
            <person name="Xiong X."/>
            <person name="Gou J."/>
            <person name="Liao Q."/>
            <person name="Li Y."/>
            <person name="Zhou Q."/>
            <person name="Bi G."/>
            <person name="Li C."/>
            <person name="Du R."/>
            <person name="Wang X."/>
            <person name="Sun T."/>
            <person name="Guo L."/>
            <person name="Liang H."/>
            <person name="Lu P."/>
            <person name="Wu Y."/>
            <person name="Zhang Z."/>
            <person name="Ro D.K."/>
            <person name="Shang Y."/>
            <person name="Huang S."/>
            <person name="Yan J."/>
        </authorList>
    </citation>
    <scope>NUCLEOTIDE SEQUENCE [LARGE SCALE GENOMIC DNA]</scope>
    <source>
        <strain evidence="1">Ta-2019</strain>
    </source>
</reference>
<evidence type="ECO:0000313" key="2">
    <source>
        <dbReference type="Proteomes" id="UP000824469"/>
    </source>
</evidence>
<proteinExistence type="predicted"/>
<dbReference type="EMBL" id="JAHRHJ020000001">
    <property type="protein sequence ID" value="KAH9330376.1"/>
    <property type="molecule type" value="Genomic_DNA"/>
</dbReference>
<evidence type="ECO:0000313" key="1">
    <source>
        <dbReference type="EMBL" id="KAH9330376.1"/>
    </source>
</evidence>
<dbReference type="AlphaFoldDB" id="A0AA38GW28"/>
<gene>
    <name evidence="1" type="ORF">KI387_002484</name>
</gene>
<sequence>IYKIYALCTACRLEKELGFRGYNTRSKLIISPSSSNDEKEKHSEAFGILVCYGGGD</sequence>
<keyword evidence="2" id="KW-1185">Reference proteome</keyword>
<feature type="non-terminal residue" evidence="1">
    <location>
        <position position="56"/>
    </location>
</feature>
<accession>A0AA38GW28</accession>
<organism evidence="1 2">
    <name type="scientific">Taxus chinensis</name>
    <name type="common">Chinese yew</name>
    <name type="synonym">Taxus wallichiana var. chinensis</name>
    <dbReference type="NCBI Taxonomy" id="29808"/>
    <lineage>
        <taxon>Eukaryota</taxon>
        <taxon>Viridiplantae</taxon>
        <taxon>Streptophyta</taxon>
        <taxon>Embryophyta</taxon>
        <taxon>Tracheophyta</taxon>
        <taxon>Spermatophyta</taxon>
        <taxon>Pinopsida</taxon>
        <taxon>Pinidae</taxon>
        <taxon>Conifers II</taxon>
        <taxon>Cupressales</taxon>
        <taxon>Taxaceae</taxon>
        <taxon>Taxus</taxon>
    </lineage>
</organism>
<dbReference type="Proteomes" id="UP000824469">
    <property type="component" value="Unassembled WGS sequence"/>
</dbReference>
<name>A0AA38GW28_TAXCH</name>
<protein>
    <submittedName>
        <fullName evidence="1">Uncharacterized protein</fullName>
    </submittedName>
</protein>